<dbReference type="GO" id="GO:0004527">
    <property type="term" value="F:exonuclease activity"/>
    <property type="evidence" value="ECO:0007669"/>
    <property type="project" value="UniProtKB-KW"/>
</dbReference>
<keyword evidence="3" id="KW-0227">DNA damage</keyword>
<keyword evidence="8" id="KW-0238">DNA-binding</keyword>
<evidence type="ECO:0000256" key="13">
    <source>
        <dbReference type="ARBA" id="ARBA00048988"/>
    </source>
</evidence>
<keyword evidence="5 14" id="KW-0347">Helicase</keyword>
<dbReference type="PROSITE" id="PS51217">
    <property type="entry name" value="UVRD_HELICASE_CTER"/>
    <property type="match status" value="1"/>
</dbReference>
<evidence type="ECO:0000256" key="7">
    <source>
        <dbReference type="ARBA" id="ARBA00022840"/>
    </source>
</evidence>
<dbReference type="GO" id="GO:0043138">
    <property type="term" value="F:3'-5' DNA helicase activity"/>
    <property type="evidence" value="ECO:0007669"/>
    <property type="project" value="UniProtKB-EC"/>
</dbReference>
<dbReference type="GO" id="GO:0000725">
    <property type="term" value="P:recombinational repair"/>
    <property type="evidence" value="ECO:0007669"/>
    <property type="project" value="TreeGrafter"/>
</dbReference>
<keyword evidence="10" id="KW-0413">Isomerase</keyword>
<dbReference type="PROSITE" id="PS51198">
    <property type="entry name" value="UVRD_HELICASE_ATP_BIND"/>
    <property type="match status" value="1"/>
</dbReference>
<evidence type="ECO:0000256" key="12">
    <source>
        <dbReference type="ARBA" id="ARBA00034808"/>
    </source>
</evidence>
<sequence length="1079" mass="125484">MLPQQQQLTIYKASAGSGKTFTLATEYIKLLINNPQSYRSILAVTFTNKATEEMKTRILSQLYGIWKQLPDSQSYMQKVTEELKIPHSIAAKRAGMALGYLIHNYSYFRVETIDTFFQSILRNLARELDLTANLRIELNDEQVEQQAVDELIEELDATSEVLRWIMEYIRGNMEDEKSWHVIGKIKDFGRNIFKDYYKSNSKKLNSALNQKNFFAEYTAKLRKIRKESMDHLQQYVESFFDILDENNLSTADFAYNTGGVCGYFQKLKNGILDEDKLLTKRVSEAIENAEAWVKKQERHPDNPVFALIQTTLWPLLQDIERIRPQQTRLYKSADLTLRHLNQLRLLSCIDAKVREINKDANRFLLNDTQSLLNTLIADNDSPFIFEKIGTQLEHIMIDEFQDTGTLQWRNFKILLLECMSRQGQGNMLVGDVKQSIYRWRSGDWRLLNNIEGEFGNRENAIIIRHLGTNYRSNRHIIEFNNAFFKSATAIEYAEQSENYPAGAEELKRAYADVEQQVPINRPAEGLVRIELLSKVDYQDKMLERLKDTIQELIDSGIPTEKMAILVRSNKHIEQIADYFAQEMPEVKLVSDEAFRLDASLAVNIIIDALHLLTHPEDQITTGNLVKVYQKYIAHSDLGDNKLLIRGQVTANHLPKAYLLEREKLLAMPLFDLIEKLYQIFKLDSLNEQSAYVCAFYDQVNRYLANNTGDIDTFVNEWNESIHRKTIQGNEINGIRLLTIHKSKGLEFDNVLMPFCDWQLEKNGTTIWCSPDEAPFNELPIVPIYFSAKQMKGSIYEQDYFHEHLQNCVDNLNLLYVAFTRASKNLFVFGKRNAKDTRSYLVEQCIERLNEEFTDHICTGLDDEKDENIIFEYGQLSIDEMSKGIKQTANVFNQPIAINPLNIESYESSVQFKQSNKSRDFIEDDENADKDLSYIQIGNVLHHLFSTIRTLADIEPALKQLESDGILYDENVTQNRLVTMLRKRLDDQRVAAWFSDKWQLFNECTMLSIDPETNEVREHRPDRVMTDGNEMIVVDFKFGKPRPEYQNQVRGYMNLLRTMGYPNIKGYLWFVYSNVIEEVR</sequence>
<evidence type="ECO:0000256" key="9">
    <source>
        <dbReference type="ARBA" id="ARBA00023204"/>
    </source>
</evidence>
<evidence type="ECO:0000256" key="10">
    <source>
        <dbReference type="ARBA" id="ARBA00023235"/>
    </source>
</evidence>
<dbReference type="PANTHER" id="PTHR11070">
    <property type="entry name" value="UVRD / RECB / PCRA DNA HELICASE FAMILY MEMBER"/>
    <property type="match status" value="1"/>
</dbReference>
<dbReference type="Gene3D" id="3.90.320.10">
    <property type="match status" value="1"/>
</dbReference>
<dbReference type="InterPro" id="IPR027417">
    <property type="entry name" value="P-loop_NTPase"/>
</dbReference>
<dbReference type="Proteomes" id="UP000056252">
    <property type="component" value="Chromosome"/>
</dbReference>
<comment type="catalytic activity">
    <reaction evidence="11">
        <text>Couples ATP hydrolysis with the unwinding of duplex DNA by translocating in the 3'-5' direction.</text>
        <dbReference type="EC" id="5.6.2.4"/>
    </reaction>
</comment>
<dbReference type="STRING" id="76123.AS203_06450"/>
<dbReference type="KEGG" id="peo:AS203_06450"/>
<evidence type="ECO:0000256" key="1">
    <source>
        <dbReference type="ARBA" id="ARBA00022722"/>
    </source>
</evidence>
<dbReference type="InterPro" id="IPR000212">
    <property type="entry name" value="DNA_helicase_UvrD/REP"/>
</dbReference>
<dbReference type="InterPro" id="IPR014016">
    <property type="entry name" value="UvrD-like_ATP-bd"/>
</dbReference>
<dbReference type="EC" id="5.6.2.4" evidence="12"/>
<evidence type="ECO:0000259" key="15">
    <source>
        <dbReference type="PROSITE" id="PS51198"/>
    </source>
</evidence>
<keyword evidence="7 14" id="KW-0067">ATP-binding</keyword>
<dbReference type="AlphaFoldDB" id="A0A0S2KKE1"/>
<evidence type="ECO:0000256" key="14">
    <source>
        <dbReference type="PROSITE-ProRule" id="PRU00560"/>
    </source>
</evidence>
<keyword evidence="18" id="KW-1185">Reference proteome</keyword>
<dbReference type="GO" id="GO:0016887">
    <property type="term" value="F:ATP hydrolysis activity"/>
    <property type="evidence" value="ECO:0007669"/>
    <property type="project" value="RHEA"/>
</dbReference>
<reference evidence="18" key="1">
    <citation type="submission" date="2015-11" db="EMBL/GenBank/DDBJ databases">
        <authorList>
            <person name="Holder M.E."/>
            <person name="Ajami N.J."/>
            <person name="Petrosino J.F."/>
        </authorList>
    </citation>
    <scope>NUCLEOTIDE SEQUENCE [LARGE SCALE GENOMIC DNA]</scope>
    <source>
        <strain evidence="18">F0113</strain>
    </source>
</reference>
<evidence type="ECO:0000256" key="3">
    <source>
        <dbReference type="ARBA" id="ARBA00022763"/>
    </source>
</evidence>
<dbReference type="Pfam" id="PF00580">
    <property type="entry name" value="UvrD-helicase"/>
    <property type="match status" value="1"/>
</dbReference>
<comment type="catalytic activity">
    <reaction evidence="13">
        <text>ATP + H2O = ADP + phosphate + H(+)</text>
        <dbReference type="Rhea" id="RHEA:13065"/>
        <dbReference type="ChEBI" id="CHEBI:15377"/>
        <dbReference type="ChEBI" id="CHEBI:15378"/>
        <dbReference type="ChEBI" id="CHEBI:30616"/>
        <dbReference type="ChEBI" id="CHEBI:43474"/>
        <dbReference type="ChEBI" id="CHEBI:456216"/>
        <dbReference type="EC" id="5.6.2.4"/>
    </reaction>
</comment>
<organism evidence="17 18">
    <name type="scientific">Hoylesella enoeca</name>
    <dbReference type="NCBI Taxonomy" id="76123"/>
    <lineage>
        <taxon>Bacteria</taxon>
        <taxon>Pseudomonadati</taxon>
        <taxon>Bacteroidota</taxon>
        <taxon>Bacteroidia</taxon>
        <taxon>Bacteroidales</taxon>
        <taxon>Prevotellaceae</taxon>
        <taxon>Hoylesella</taxon>
    </lineage>
</organism>
<dbReference type="OrthoDB" id="9810135at2"/>
<feature type="binding site" evidence="14">
    <location>
        <begin position="13"/>
        <end position="20"/>
    </location>
    <ligand>
        <name>ATP</name>
        <dbReference type="ChEBI" id="CHEBI:30616"/>
    </ligand>
</feature>
<keyword evidence="6" id="KW-0269">Exonuclease</keyword>
<proteinExistence type="predicted"/>
<evidence type="ECO:0000313" key="18">
    <source>
        <dbReference type="Proteomes" id="UP000056252"/>
    </source>
</evidence>
<evidence type="ECO:0000256" key="4">
    <source>
        <dbReference type="ARBA" id="ARBA00022801"/>
    </source>
</evidence>
<dbReference type="SUPFAM" id="SSF52540">
    <property type="entry name" value="P-loop containing nucleoside triphosphate hydrolases"/>
    <property type="match status" value="1"/>
</dbReference>
<dbReference type="InterPro" id="IPR011604">
    <property type="entry name" value="PDDEXK-like_dom_sf"/>
</dbReference>
<keyword evidence="1" id="KW-0540">Nuclease</keyword>
<evidence type="ECO:0000256" key="6">
    <source>
        <dbReference type="ARBA" id="ARBA00022839"/>
    </source>
</evidence>
<evidence type="ECO:0000256" key="2">
    <source>
        <dbReference type="ARBA" id="ARBA00022741"/>
    </source>
</evidence>
<dbReference type="InterPro" id="IPR014017">
    <property type="entry name" value="DNA_helicase_UvrD-like_C"/>
</dbReference>
<dbReference type="eggNOG" id="COG1074">
    <property type="taxonomic scope" value="Bacteria"/>
</dbReference>
<evidence type="ECO:0000313" key="17">
    <source>
        <dbReference type="EMBL" id="ALO48763.1"/>
    </source>
</evidence>
<evidence type="ECO:0000256" key="5">
    <source>
        <dbReference type="ARBA" id="ARBA00022806"/>
    </source>
</evidence>
<keyword evidence="2 14" id="KW-0547">Nucleotide-binding</keyword>
<dbReference type="GO" id="GO:0003677">
    <property type="term" value="F:DNA binding"/>
    <property type="evidence" value="ECO:0007669"/>
    <property type="project" value="UniProtKB-KW"/>
</dbReference>
<gene>
    <name evidence="17" type="ORF">AS203_06450</name>
</gene>
<keyword evidence="9" id="KW-0234">DNA repair</keyword>
<dbReference type="PANTHER" id="PTHR11070:SF67">
    <property type="entry name" value="DNA 3'-5' HELICASE"/>
    <property type="match status" value="1"/>
</dbReference>
<evidence type="ECO:0000256" key="11">
    <source>
        <dbReference type="ARBA" id="ARBA00034617"/>
    </source>
</evidence>
<dbReference type="Gene3D" id="1.10.3170.10">
    <property type="entry name" value="Recbcd, chain B, domain 2"/>
    <property type="match status" value="1"/>
</dbReference>
<dbReference type="GO" id="GO:0005829">
    <property type="term" value="C:cytosol"/>
    <property type="evidence" value="ECO:0007669"/>
    <property type="project" value="TreeGrafter"/>
</dbReference>
<feature type="domain" description="UvrD-like helicase ATP-binding" evidence="15">
    <location>
        <begin position="1"/>
        <end position="473"/>
    </location>
</feature>
<dbReference type="GO" id="GO:0005524">
    <property type="term" value="F:ATP binding"/>
    <property type="evidence" value="ECO:0007669"/>
    <property type="project" value="UniProtKB-UniRule"/>
</dbReference>
<dbReference type="Gene3D" id="3.40.50.300">
    <property type="entry name" value="P-loop containing nucleotide triphosphate hydrolases"/>
    <property type="match status" value="3"/>
</dbReference>
<name>A0A0S2KKE1_9BACT</name>
<feature type="domain" description="UvrD-like helicase C-terminal" evidence="16">
    <location>
        <begin position="496"/>
        <end position="744"/>
    </location>
</feature>
<evidence type="ECO:0000256" key="8">
    <source>
        <dbReference type="ARBA" id="ARBA00023125"/>
    </source>
</evidence>
<accession>A0A0S2KKE1</accession>
<evidence type="ECO:0000259" key="16">
    <source>
        <dbReference type="PROSITE" id="PS51217"/>
    </source>
</evidence>
<keyword evidence="4 14" id="KW-0378">Hydrolase</keyword>
<protein>
    <recommendedName>
        <fullName evidence="12">DNA 3'-5' helicase</fullName>
        <ecNumber evidence="12">5.6.2.4</ecNumber>
    </recommendedName>
</protein>
<dbReference type="Pfam" id="PF13361">
    <property type="entry name" value="UvrD_C"/>
    <property type="match status" value="2"/>
</dbReference>
<dbReference type="EMBL" id="CP013195">
    <property type="protein sequence ID" value="ALO48763.1"/>
    <property type="molecule type" value="Genomic_DNA"/>
</dbReference>
<dbReference type="RefSeq" id="WP_025066479.1">
    <property type="nucleotide sequence ID" value="NZ_CP013195.1"/>
</dbReference>